<dbReference type="OrthoDB" id="9766486at2"/>
<reference evidence="5 6" key="1">
    <citation type="submission" date="2017-05" db="EMBL/GenBank/DDBJ databases">
        <title>Complete and WGS of Bordetella genogroups.</title>
        <authorList>
            <person name="Spilker T."/>
            <person name="LiPuma J."/>
        </authorList>
    </citation>
    <scope>NUCLEOTIDE SEQUENCE [LARGE SCALE GENOMIC DNA]</scope>
    <source>
        <strain evidence="5 6">AU7206</strain>
    </source>
</reference>
<name>A0A1W6ZBU1_9BORD</name>
<keyword evidence="2" id="KW-0436">Ligase</keyword>
<comment type="similarity">
    <text evidence="1">Belongs to the ATP-dependent AMP-binding enzyme family.</text>
</comment>
<organism evidence="5 6">
    <name type="scientific">Bordetella genomosp. 13</name>
    <dbReference type="NCBI Taxonomy" id="463040"/>
    <lineage>
        <taxon>Bacteria</taxon>
        <taxon>Pseudomonadati</taxon>
        <taxon>Pseudomonadota</taxon>
        <taxon>Betaproteobacteria</taxon>
        <taxon>Burkholderiales</taxon>
        <taxon>Alcaligenaceae</taxon>
        <taxon>Bordetella</taxon>
    </lineage>
</organism>
<dbReference type="Pfam" id="PF00501">
    <property type="entry name" value="AMP-binding"/>
    <property type="match status" value="1"/>
</dbReference>
<keyword evidence="6" id="KW-1185">Reference proteome</keyword>
<dbReference type="GO" id="GO:0070566">
    <property type="term" value="F:adenylyltransferase activity"/>
    <property type="evidence" value="ECO:0007669"/>
    <property type="project" value="TreeGrafter"/>
</dbReference>
<dbReference type="PANTHER" id="PTHR22754">
    <property type="entry name" value="DISCO-INTERACTING PROTEIN 2 DIP2 -RELATED"/>
    <property type="match status" value="1"/>
</dbReference>
<dbReference type="InterPro" id="IPR020845">
    <property type="entry name" value="AMP-binding_CS"/>
</dbReference>
<dbReference type="KEGG" id="bgm:CAL15_10185"/>
<dbReference type="InterPro" id="IPR042099">
    <property type="entry name" value="ANL_N_sf"/>
</dbReference>
<dbReference type="EMBL" id="CP021111">
    <property type="protein sequence ID" value="ARP94722.1"/>
    <property type="molecule type" value="Genomic_DNA"/>
</dbReference>
<dbReference type="GO" id="GO:0016874">
    <property type="term" value="F:ligase activity"/>
    <property type="evidence" value="ECO:0007669"/>
    <property type="project" value="UniProtKB-KW"/>
</dbReference>
<dbReference type="SUPFAM" id="SSF56801">
    <property type="entry name" value="Acetyl-CoA synthetase-like"/>
    <property type="match status" value="1"/>
</dbReference>
<feature type="region of interest" description="Disordered" evidence="3">
    <location>
        <begin position="592"/>
        <end position="612"/>
    </location>
</feature>
<dbReference type="AlphaFoldDB" id="A0A1W6ZBU1"/>
<accession>A0A1W6ZBU1</accession>
<dbReference type="STRING" id="463040.CAL15_10185"/>
<gene>
    <name evidence="5" type="ORF">CAL15_10185</name>
</gene>
<dbReference type="Proteomes" id="UP000194161">
    <property type="component" value="Chromosome"/>
</dbReference>
<sequence>MSDIPVDPPAAAGSLASLARHWARTRGAARAFVFLGPENVEAEVLTYAELDAAAGALAKELASSAAPGDRVLLMFQSGLSFVVSFFAAHYAGMVPVPVVPVRNGRLRDASLAIAADCRPAVLLAPQDQVAAAAQQLHALPGLAGVRALGLSFESLRAAAQGLQPDQGASRRTSLRTSLRTPRFESATAFLQYTSGSTSSPKGVHVSQANLFANLEMQRLALRNPPGAAYVGWAPLYHDMGLIANVLEPFYLGGLCVLMAPSQMAQSPWLWLKAISDYRAHTSGGSNYAYDLCVARMTRILRGGMDLSCWKVAFNSAEPVRADTVRRFCEAFAPLGFRREAMYPCYGMAEATLLVSGGGAATRPVLRTVSKQGLAMDVCAPPRGDDDRYDIVGCGTAVPGSGLAIVDPHSCAPLPEGSVGEIWVCGPHIPLEYWNRPEASQETFHARMRGDASGTRYLRTGDLGYLQDAELYVTGRLKDMLVVRGRNLYPQDIELVAERAHPGLRPGGAAAFALPDEGGEVRTGLVIEVERTQRLHFDAEAAARDVRRAVLEEFDIMLHELRFVEPGAVPKTSSGKVRRAASRERLLADAMPEVGPRRGRAAASEATVYAEEA</sequence>
<evidence type="ECO:0000313" key="6">
    <source>
        <dbReference type="Proteomes" id="UP000194161"/>
    </source>
</evidence>
<proteinExistence type="inferred from homology"/>
<dbReference type="InterPro" id="IPR040097">
    <property type="entry name" value="FAAL/FAAC"/>
</dbReference>
<dbReference type="GO" id="GO:0005886">
    <property type="term" value="C:plasma membrane"/>
    <property type="evidence" value="ECO:0007669"/>
    <property type="project" value="TreeGrafter"/>
</dbReference>
<dbReference type="Gene3D" id="3.30.300.30">
    <property type="match status" value="1"/>
</dbReference>
<dbReference type="InterPro" id="IPR000873">
    <property type="entry name" value="AMP-dep_synth/lig_dom"/>
</dbReference>
<protein>
    <recommendedName>
        <fullName evidence="4">AMP-dependent synthetase/ligase domain-containing protein</fullName>
    </recommendedName>
</protein>
<dbReference type="PROSITE" id="PS00455">
    <property type="entry name" value="AMP_BINDING"/>
    <property type="match status" value="1"/>
</dbReference>
<dbReference type="PANTHER" id="PTHR22754:SF32">
    <property type="entry name" value="DISCO-INTERACTING PROTEIN 2"/>
    <property type="match status" value="1"/>
</dbReference>
<dbReference type="InterPro" id="IPR045851">
    <property type="entry name" value="AMP-bd_C_sf"/>
</dbReference>
<dbReference type="FunFam" id="3.40.50.12780:FF:000013">
    <property type="entry name" value="Long-chain-fatty-acid--AMP ligase FadD32"/>
    <property type="match status" value="1"/>
</dbReference>
<dbReference type="RefSeq" id="WP_086078487.1">
    <property type="nucleotide sequence ID" value="NZ_CP021111.1"/>
</dbReference>
<evidence type="ECO:0000256" key="1">
    <source>
        <dbReference type="ARBA" id="ARBA00006432"/>
    </source>
</evidence>
<evidence type="ECO:0000256" key="2">
    <source>
        <dbReference type="ARBA" id="ARBA00022598"/>
    </source>
</evidence>
<dbReference type="Gene3D" id="3.40.50.12780">
    <property type="entry name" value="N-terminal domain of ligase-like"/>
    <property type="match status" value="1"/>
</dbReference>
<evidence type="ECO:0000256" key="3">
    <source>
        <dbReference type="SAM" id="MobiDB-lite"/>
    </source>
</evidence>
<evidence type="ECO:0000259" key="4">
    <source>
        <dbReference type="Pfam" id="PF00501"/>
    </source>
</evidence>
<dbReference type="GO" id="GO:0006633">
    <property type="term" value="P:fatty acid biosynthetic process"/>
    <property type="evidence" value="ECO:0007669"/>
    <property type="project" value="TreeGrafter"/>
</dbReference>
<feature type="domain" description="AMP-dependent synthetase/ligase" evidence="4">
    <location>
        <begin position="20"/>
        <end position="433"/>
    </location>
</feature>
<dbReference type="CDD" id="cd05931">
    <property type="entry name" value="FAAL"/>
    <property type="match status" value="1"/>
</dbReference>
<evidence type="ECO:0000313" key="5">
    <source>
        <dbReference type="EMBL" id="ARP94722.1"/>
    </source>
</evidence>
<dbReference type="GO" id="GO:0071766">
    <property type="term" value="P:Actinobacterium-type cell wall biogenesis"/>
    <property type="evidence" value="ECO:0007669"/>
    <property type="project" value="UniProtKB-ARBA"/>
</dbReference>